<keyword evidence="7" id="KW-1185">Reference proteome</keyword>
<proteinExistence type="predicted"/>
<gene>
    <name evidence="6" type="ORF">BD626DRAFT_518911</name>
</gene>
<organism evidence="6 7">
    <name type="scientific">Schizophyllum amplum</name>
    <dbReference type="NCBI Taxonomy" id="97359"/>
    <lineage>
        <taxon>Eukaryota</taxon>
        <taxon>Fungi</taxon>
        <taxon>Dikarya</taxon>
        <taxon>Basidiomycota</taxon>
        <taxon>Agaricomycotina</taxon>
        <taxon>Agaricomycetes</taxon>
        <taxon>Agaricomycetidae</taxon>
        <taxon>Agaricales</taxon>
        <taxon>Schizophyllaceae</taxon>
        <taxon>Schizophyllum</taxon>
    </lineage>
</organism>
<dbReference type="STRING" id="97359.A0A550BVL6"/>
<protein>
    <recommendedName>
        <fullName evidence="5">MYND-type domain-containing protein</fullName>
    </recommendedName>
</protein>
<evidence type="ECO:0000259" key="5">
    <source>
        <dbReference type="PROSITE" id="PS50865"/>
    </source>
</evidence>
<evidence type="ECO:0000256" key="2">
    <source>
        <dbReference type="ARBA" id="ARBA00022771"/>
    </source>
</evidence>
<evidence type="ECO:0000256" key="3">
    <source>
        <dbReference type="ARBA" id="ARBA00022833"/>
    </source>
</evidence>
<dbReference type="AlphaFoldDB" id="A0A550BVL6"/>
<accession>A0A550BVL6</accession>
<evidence type="ECO:0000313" key="7">
    <source>
        <dbReference type="Proteomes" id="UP000320762"/>
    </source>
</evidence>
<sequence>MAMHCPSAKELAFVLAHLHSVVETDSEDHLGKRSPDTKCIVKQALQHLRAGALEILFREPPRTPLIDFAFTTDGLAISPALYSFVLISNLVRLGYRKLWVLHEPEDAVWPRVFKWIGYLLPFDHGRRLSSFPPLFITQVLEAMLCVFEGLRTLPSERARSVVLSGGHDAIHDIVALWLNGPALIGDLRDANGDTRRRERCFNLLHTLWRVIGTDTEMRAILVVYIMRAVKGHPHRLFRILSSHIDTLGKRLSVETWTDMNQLLRSLIPLATTPELRRGGFPRCIVLSTIAVMRTALADCPGLCVTVHDFLCTLCFDPRSLLVAVDHGLFTMLVELRAKGACEQSTMKGGMSSLISCALITPRAVKRFHNALPEGFRLSERSYHPDEQALLNLADERFALLQEFDQSWGNVACCASVDCTASITDVGLLRACPCGEALYCSRTCQRTNWYMGHQKMCALKSAHPEIEPLKPRDVEFLRFLQLAESYLTENYTRFVTELNAPPIVTLDLSLKAKCVQLQALTHDWPETVGGGVVKTRRNAA</sequence>
<dbReference type="Proteomes" id="UP000320762">
    <property type="component" value="Unassembled WGS sequence"/>
</dbReference>
<dbReference type="GO" id="GO:0008270">
    <property type="term" value="F:zinc ion binding"/>
    <property type="evidence" value="ECO:0007669"/>
    <property type="project" value="UniProtKB-KW"/>
</dbReference>
<evidence type="ECO:0000256" key="1">
    <source>
        <dbReference type="ARBA" id="ARBA00022723"/>
    </source>
</evidence>
<dbReference type="InterPro" id="IPR002893">
    <property type="entry name" value="Znf_MYND"/>
</dbReference>
<dbReference type="PROSITE" id="PS50865">
    <property type="entry name" value="ZF_MYND_2"/>
    <property type="match status" value="1"/>
</dbReference>
<dbReference type="SUPFAM" id="SSF144232">
    <property type="entry name" value="HIT/MYND zinc finger-like"/>
    <property type="match status" value="1"/>
</dbReference>
<evidence type="ECO:0000256" key="4">
    <source>
        <dbReference type="PROSITE-ProRule" id="PRU00134"/>
    </source>
</evidence>
<keyword evidence="1" id="KW-0479">Metal-binding</keyword>
<evidence type="ECO:0000313" key="6">
    <source>
        <dbReference type="EMBL" id="TRM56594.1"/>
    </source>
</evidence>
<dbReference type="EMBL" id="VDMD01000065">
    <property type="protein sequence ID" value="TRM56594.1"/>
    <property type="molecule type" value="Genomic_DNA"/>
</dbReference>
<dbReference type="OrthoDB" id="3040823at2759"/>
<keyword evidence="3" id="KW-0862">Zinc</keyword>
<name>A0A550BVL6_9AGAR</name>
<reference evidence="6 7" key="1">
    <citation type="journal article" date="2019" name="New Phytol.">
        <title>Comparative genomics reveals unique wood-decay strategies and fruiting body development in the Schizophyllaceae.</title>
        <authorList>
            <person name="Almasi E."/>
            <person name="Sahu N."/>
            <person name="Krizsan K."/>
            <person name="Balint B."/>
            <person name="Kovacs G.M."/>
            <person name="Kiss B."/>
            <person name="Cseklye J."/>
            <person name="Drula E."/>
            <person name="Henrissat B."/>
            <person name="Nagy I."/>
            <person name="Chovatia M."/>
            <person name="Adam C."/>
            <person name="LaButti K."/>
            <person name="Lipzen A."/>
            <person name="Riley R."/>
            <person name="Grigoriev I.V."/>
            <person name="Nagy L.G."/>
        </authorList>
    </citation>
    <scope>NUCLEOTIDE SEQUENCE [LARGE SCALE GENOMIC DNA]</scope>
    <source>
        <strain evidence="6 7">NL-1724</strain>
    </source>
</reference>
<feature type="domain" description="MYND-type" evidence="5">
    <location>
        <begin position="413"/>
        <end position="456"/>
    </location>
</feature>
<comment type="caution">
    <text evidence="6">The sequence shown here is derived from an EMBL/GenBank/DDBJ whole genome shotgun (WGS) entry which is preliminary data.</text>
</comment>
<keyword evidence="2 4" id="KW-0863">Zinc-finger</keyword>
<dbReference type="PROSITE" id="PS01360">
    <property type="entry name" value="ZF_MYND_1"/>
    <property type="match status" value="1"/>
</dbReference>
<dbReference type="Pfam" id="PF01753">
    <property type="entry name" value="zf-MYND"/>
    <property type="match status" value="1"/>
</dbReference>